<dbReference type="Pfam" id="PF00583">
    <property type="entry name" value="Acetyltransf_1"/>
    <property type="match status" value="1"/>
</dbReference>
<feature type="domain" description="N-acetyltransferase" evidence="3">
    <location>
        <begin position="25"/>
        <end position="185"/>
    </location>
</feature>
<evidence type="ECO:0000256" key="2">
    <source>
        <dbReference type="ARBA" id="ARBA00023315"/>
    </source>
</evidence>
<dbReference type="AlphaFoldDB" id="A0A1T4STA6"/>
<dbReference type="GO" id="GO:0016747">
    <property type="term" value="F:acyltransferase activity, transferring groups other than amino-acyl groups"/>
    <property type="evidence" value="ECO:0007669"/>
    <property type="project" value="InterPro"/>
</dbReference>
<proteinExistence type="predicted"/>
<keyword evidence="4" id="KW-0687">Ribonucleoprotein</keyword>
<dbReference type="InterPro" id="IPR016181">
    <property type="entry name" value="Acyl_CoA_acyltransferase"/>
</dbReference>
<gene>
    <name evidence="4" type="ORF">SAMN02745673_03949</name>
</gene>
<name>A0A1T4STA6_9ACTN</name>
<dbReference type="CDD" id="cd04301">
    <property type="entry name" value="NAT_SF"/>
    <property type="match status" value="1"/>
</dbReference>
<reference evidence="4 5" key="1">
    <citation type="submission" date="2017-02" db="EMBL/GenBank/DDBJ databases">
        <authorList>
            <person name="Peterson S.W."/>
        </authorList>
    </citation>
    <scope>NUCLEOTIDE SEQUENCE [LARGE SCALE GENOMIC DNA]</scope>
    <source>
        <strain evidence="4 5">DSM 45154</strain>
    </source>
</reference>
<keyword evidence="5" id="KW-1185">Reference proteome</keyword>
<dbReference type="InterPro" id="IPR050832">
    <property type="entry name" value="Bact_Acetyltransf"/>
</dbReference>
<sequence>MRFVWHFCFCSVMPKVTAVRGNGYPLPRHATADDIDELVRLRAYLLSTGEGPYTARTPEDEEVWRQAYRKWLEPVTAGSVPTVRVGVIGSPGSLLACAIAVVDHRAPTARCPSGRVGWVQTVVVDPSARRQGLGRRVMDDALCWLREAGAESVVLQTTRDGAPLYRSLGFAPTGEDLLYLDVRGC</sequence>
<dbReference type="PANTHER" id="PTHR43877">
    <property type="entry name" value="AMINOALKYLPHOSPHONATE N-ACETYLTRANSFERASE-RELATED-RELATED"/>
    <property type="match status" value="1"/>
</dbReference>
<keyword evidence="1" id="KW-0808">Transferase</keyword>
<dbReference type="SUPFAM" id="SSF55729">
    <property type="entry name" value="Acyl-CoA N-acyltransferases (Nat)"/>
    <property type="match status" value="1"/>
</dbReference>
<protein>
    <submittedName>
        <fullName evidence="4">Ribosomal protein S18 acetylase RimI</fullName>
    </submittedName>
</protein>
<dbReference type="InterPro" id="IPR000182">
    <property type="entry name" value="GNAT_dom"/>
</dbReference>
<keyword evidence="2" id="KW-0012">Acyltransferase</keyword>
<dbReference type="EMBL" id="FUWS01000011">
    <property type="protein sequence ID" value="SKA31386.1"/>
    <property type="molecule type" value="Genomic_DNA"/>
</dbReference>
<evidence type="ECO:0000313" key="4">
    <source>
        <dbReference type="EMBL" id="SKA31386.1"/>
    </source>
</evidence>
<dbReference type="PROSITE" id="PS51186">
    <property type="entry name" value="GNAT"/>
    <property type="match status" value="1"/>
</dbReference>
<dbReference type="Proteomes" id="UP000190637">
    <property type="component" value="Unassembled WGS sequence"/>
</dbReference>
<evidence type="ECO:0000313" key="5">
    <source>
        <dbReference type="Proteomes" id="UP000190637"/>
    </source>
</evidence>
<dbReference type="OrthoDB" id="5243104at2"/>
<dbReference type="Gene3D" id="3.40.630.30">
    <property type="match status" value="1"/>
</dbReference>
<accession>A0A1T4STA6</accession>
<evidence type="ECO:0000256" key="1">
    <source>
        <dbReference type="ARBA" id="ARBA00022679"/>
    </source>
</evidence>
<evidence type="ECO:0000259" key="3">
    <source>
        <dbReference type="PROSITE" id="PS51186"/>
    </source>
</evidence>
<organism evidence="4 5">
    <name type="scientific">Marinactinospora thermotolerans DSM 45154</name>
    <dbReference type="NCBI Taxonomy" id="1122192"/>
    <lineage>
        <taxon>Bacteria</taxon>
        <taxon>Bacillati</taxon>
        <taxon>Actinomycetota</taxon>
        <taxon>Actinomycetes</taxon>
        <taxon>Streptosporangiales</taxon>
        <taxon>Nocardiopsidaceae</taxon>
        <taxon>Marinactinospora</taxon>
    </lineage>
</organism>
<dbReference type="STRING" id="1122192.SAMN02745673_03949"/>
<dbReference type="GO" id="GO:0005840">
    <property type="term" value="C:ribosome"/>
    <property type="evidence" value="ECO:0007669"/>
    <property type="project" value="UniProtKB-KW"/>
</dbReference>
<keyword evidence="4" id="KW-0689">Ribosomal protein</keyword>